<keyword evidence="5 13" id="KW-1003">Cell membrane</keyword>
<feature type="domain" description="Membrane insertase YidC N-terminal" evidence="16">
    <location>
        <begin position="100"/>
        <end position="376"/>
    </location>
</feature>
<reference evidence="17 18" key="1">
    <citation type="submission" date="2019-09" db="EMBL/GenBank/DDBJ databases">
        <title>NBRP : Genome information of microbial organism related human and environment.</title>
        <authorList>
            <person name="Hattori M."/>
            <person name="Oshima K."/>
            <person name="Inaba H."/>
            <person name="Suda W."/>
            <person name="Sakamoto M."/>
            <person name="Iino T."/>
            <person name="Kitahara M."/>
            <person name="Oshida Y."/>
            <person name="Iida T."/>
            <person name="Kudo T."/>
            <person name="Itoh T."/>
            <person name="Ohkuma M."/>
        </authorList>
    </citation>
    <scope>NUCLEOTIDE SEQUENCE [LARGE SCALE GENOMIC DNA]</scope>
    <source>
        <strain evidence="17 18">Q-1</strain>
    </source>
</reference>
<evidence type="ECO:0000256" key="5">
    <source>
        <dbReference type="ARBA" id="ARBA00022475"/>
    </source>
</evidence>
<dbReference type="HAMAP" id="MF_01810">
    <property type="entry name" value="YidC_type1"/>
    <property type="match status" value="1"/>
</dbReference>
<evidence type="ECO:0000256" key="1">
    <source>
        <dbReference type="ARBA" id="ARBA00004429"/>
    </source>
</evidence>
<evidence type="ECO:0000259" key="15">
    <source>
        <dbReference type="Pfam" id="PF02096"/>
    </source>
</evidence>
<keyword evidence="18" id="KW-1185">Reference proteome</keyword>
<dbReference type="Pfam" id="PF14849">
    <property type="entry name" value="YidC_periplas"/>
    <property type="match status" value="1"/>
</dbReference>
<protein>
    <recommendedName>
        <fullName evidence="3 13">Membrane protein insertase YidC</fullName>
    </recommendedName>
    <alternativeName>
        <fullName evidence="12 13">Foldase YidC</fullName>
    </alternativeName>
    <alternativeName>
        <fullName evidence="11 13">Membrane integrase YidC</fullName>
    </alternativeName>
    <alternativeName>
        <fullName evidence="13">Membrane protein YidC</fullName>
    </alternativeName>
</protein>
<comment type="function">
    <text evidence="13">Required for the insertion and/or proper folding and/or complex formation of integral membrane proteins into the membrane. Involved in integration of membrane proteins that insert both dependently and independently of the Sec translocase complex, as well as at least some lipoproteins. Aids folding of multispanning membrane proteins.</text>
</comment>
<dbReference type="InterPro" id="IPR019998">
    <property type="entry name" value="Membr_insert_YidC"/>
</dbReference>
<evidence type="ECO:0000256" key="7">
    <source>
        <dbReference type="ARBA" id="ARBA00022927"/>
    </source>
</evidence>
<evidence type="ECO:0000256" key="11">
    <source>
        <dbReference type="ARBA" id="ARBA00033245"/>
    </source>
</evidence>
<dbReference type="NCBIfam" id="TIGR03592">
    <property type="entry name" value="yidC_oxa1_cterm"/>
    <property type="match status" value="1"/>
</dbReference>
<dbReference type="AlphaFoldDB" id="A0A5A7N3Q9"/>
<evidence type="ECO:0000259" key="16">
    <source>
        <dbReference type="Pfam" id="PF14849"/>
    </source>
</evidence>
<dbReference type="Proteomes" id="UP000324996">
    <property type="component" value="Unassembled WGS sequence"/>
</dbReference>
<feature type="transmembrane region" description="Helical" evidence="13">
    <location>
        <begin position="550"/>
        <end position="570"/>
    </location>
</feature>
<gene>
    <name evidence="13 17" type="primary">yidC</name>
    <name evidence="17" type="ORF">JCM17846_04500</name>
</gene>
<comment type="subunit">
    <text evidence="13">Interacts with the Sec translocase complex via SecD. Specifically interacts with transmembrane segments of nascent integral membrane proteins during membrane integration.</text>
</comment>
<evidence type="ECO:0000256" key="8">
    <source>
        <dbReference type="ARBA" id="ARBA00022989"/>
    </source>
</evidence>
<dbReference type="PANTHER" id="PTHR12428">
    <property type="entry name" value="OXA1"/>
    <property type="match status" value="1"/>
</dbReference>
<feature type="transmembrane region" description="Helical" evidence="13">
    <location>
        <begin position="450"/>
        <end position="470"/>
    </location>
</feature>
<keyword evidence="9 13" id="KW-0472">Membrane</keyword>
<keyword evidence="6 13" id="KW-0812">Transmembrane</keyword>
<dbReference type="EMBL" id="BKCN01000001">
    <property type="protein sequence ID" value="GER02768.1"/>
    <property type="molecule type" value="Genomic_DNA"/>
</dbReference>
<comment type="caution">
    <text evidence="17">The sequence shown here is derived from an EMBL/GenBank/DDBJ whole genome shotgun (WGS) entry which is preliminary data.</text>
</comment>
<dbReference type="InterPro" id="IPR038221">
    <property type="entry name" value="YidC_periplasmic_sf"/>
</dbReference>
<dbReference type="PRINTS" id="PR01900">
    <property type="entry name" value="YIDCPROTEIN"/>
</dbReference>
<feature type="transmembrane region" description="Helical" evidence="13">
    <location>
        <begin position="383"/>
        <end position="406"/>
    </location>
</feature>
<evidence type="ECO:0000256" key="10">
    <source>
        <dbReference type="ARBA" id="ARBA00023186"/>
    </source>
</evidence>
<dbReference type="GO" id="GO:0015031">
    <property type="term" value="P:protein transport"/>
    <property type="evidence" value="ECO:0007669"/>
    <property type="project" value="UniProtKB-KW"/>
</dbReference>
<accession>A0A5A7N3Q9</accession>
<dbReference type="InterPro" id="IPR047196">
    <property type="entry name" value="YidC_ALB_C"/>
</dbReference>
<comment type="similarity">
    <text evidence="2 13">Belongs to the OXA1/ALB3/YidC family. Type 1 subfamily.</text>
</comment>
<evidence type="ECO:0000256" key="2">
    <source>
        <dbReference type="ARBA" id="ARBA00010527"/>
    </source>
</evidence>
<dbReference type="GO" id="GO:0051205">
    <property type="term" value="P:protein insertion into membrane"/>
    <property type="evidence" value="ECO:0007669"/>
    <property type="project" value="TreeGrafter"/>
</dbReference>
<evidence type="ECO:0000313" key="18">
    <source>
        <dbReference type="Proteomes" id="UP000324996"/>
    </source>
</evidence>
<evidence type="ECO:0000256" key="14">
    <source>
        <dbReference type="SAM" id="MobiDB-lite"/>
    </source>
</evidence>
<dbReference type="CDD" id="cd20070">
    <property type="entry name" value="5TM_YidC_Alb3"/>
    <property type="match status" value="1"/>
</dbReference>
<feature type="domain" description="Membrane insertase YidC/Oxa/ALB C-terminal" evidence="15">
    <location>
        <begin position="387"/>
        <end position="584"/>
    </location>
</feature>
<dbReference type="GO" id="GO:0032977">
    <property type="term" value="F:membrane insertase activity"/>
    <property type="evidence" value="ECO:0007669"/>
    <property type="project" value="InterPro"/>
</dbReference>
<dbReference type="InterPro" id="IPR028053">
    <property type="entry name" value="Membr_insert_YidC_N"/>
</dbReference>
<dbReference type="NCBIfam" id="NF002353">
    <property type="entry name" value="PRK01318.1-4"/>
    <property type="match status" value="1"/>
</dbReference>
<dbReference type="RefSeq" id="WP_042083410.1">
    <property type="nucleotide sequence ID" value="NZ_BKCN01000001.1"/>
</dbReference>
<evidence type="ECO:0000256" key="13">
    <source>
        <dbReference type="HAMAP-Rule" id="MF_01810"/>
    </source>
</evidence>
<evidence type="ECO:0000313" key="17">
    <source>
        <dbReference type="EMBL" id="GER02768.1"/>
    </source>
</evidence>
<feature type="region of interest" description="Disordered" evidence="14">
    <location>
        <begin position="35"/>
        <end position="84"/>
    </location>
</feature>
<dbReference type="NCBIfam" id="TIGR03593">
    <property type="entry name" value="yidC_nterm"/>
    <property type="match status" value="1"/>
</dbReference>
<dbReference type="PANTHER" id="PTHR12428:SF65">
    <property type="entry name" value="CYTOCHROME C OXIDASE ASSEMBLY PROTEIN COX18, MITOCHONDRIAL"/>
    <property type="match status" value="1"/>
</dbReference>
<keyword evidence="8 13" id="KW-1133">Transmembrane helix</keyword>
<feature type="transmembrane region" description="Helical" evidence="13">
    <location>
        <begin position="511"/>
        <end position="529"/>
    </location>
</feature>
<keyword evidence="10 13" id="KW-0143">Chaperone</keyword>
<comment type="subcellular location">
    <subcellularLocation>
        <location evidence="1">Cell inner membrane</location>
        <topology evidence="1">Multi-pass membrane protein</topology>
    </subcellularLocation>
    <subcellularLocation>
        <location evidence="13">Cell membrane</location>
        <topology evidence="13">Multi-pass membrane protein</topology>
    </subcellularLocation>
</comment>
<keyword evidence="7 13" id="KW-0653">Protein transport</keyword>
<dbReference type="Gene3D" id="2.70.98.90">
    <property type="match status" value="1"/>
</dbReference>
<name>A0A5A7N3Q9_9PROT</name>
<evidence type="ECO:0000256" key="3">
    <source>
        <dbReference type="ARBA" id="ARBA00015325"/>
    </source>
</evidence>
<organism evidence="17 18">
    <name type="scientific">Iodidimonas nitroreducens</name>
    <dbReference type="NCBI Taxonomy" id="1236968"/>
    <lineage>
        <taxon>Bacteria</taxon>
        <taxon>Pseudomonadati</taxon>
        <taxon>Pseudomonadota</taxon>
        <taxon>Alphaproteobacteria</taxon>
        <taxon>Iodidimonadales</taxon>
        <taxon>Iodidimonadaceae</taxon>
        <taxon>Iodidimonas</taxon>
    </lineage>
</organism>
<dbReference type="Pfam" id="PF02096">
    <property type="entry name" value="60KD_IMP"/>
    <property type="match status" value="1"/>
</dbReference>
<dbReference type="InterPro" id="IPR001708">
    <property type="entry name" value="YidC/ALB3/OXA1/COX18"/>
</dbReference>
<proteinExistence type="inferred from homology"/>
<evidence type="ECO:0000256" key="9">
    <source>
        <dbReference type="ARBA" id="ARBA00023136"/>
    </source>
</evidence>
<dbReference type="CDD" id="cd19961">
    <property type="entry name" value="EcYidC-like_peri"/>
    <property type="match status" value="1"/>
</dbReference>
<feature type="compositionally biased region" description="Polar residues" evidence="14">
    <location>
        <begin position="37"/>
        <end position="65"/>
    </location>
</feature>
<evidence type="ECO:0000256" key="4">
    <source>
        <dbReference type="ARBA" id="ARBA00022448"/>
    </source>
</evidence>
<evidence type="ECO:0000256" key="6">
    <source>
        <dbReference type="ARBA" id="ARBA00022692"/>
    </source>
</evidence>
<evidence type="ECO:0000256" key="12">
    <source>
        <dbReference type="ARBA" id="ARBA00033342"/>
    </source>
</evidence>
<dbReference type="GO" id="GO:0005886">
    <property type="term" value="C:plasma membrane"/>
    <property type="evidence" value="ECO:0007669"/>
    <property type="project" value="UniProtKB-SubCell"/>
</dbReference>
<dbReference type="PRINTS" id="PR00701">
    <property type="entry name" value="60KDINNERMP"/>
</dbReference>
<sequence>MKEQKNLLIAMGLTLLVLLAFDYFYATPARDAAPLSTAEQSPQTDPQSAGTNAQESDLLPQTPTIQGGAGQGNTGNPGVSGLAGNGMSRADALAQSKRLYLETPRLKGSIALTGGFIDDLTLKDYDTDVGKKGSPIVLLNPLKSSDAYYASFGWTARPGLGIDVPDAKTVWSTKETMLSPDNPVTLRWTNEQGLEFSRRISVDKDFMFTIEQTVRNPNETPVMMAPYGLISRRGAQMGSKYFVIHEGPLGVLDGSLREIDYESLREDGPSLYDSVGGWLGLTDKYWLTAIVPEQSVPFKGRFIHSATGSGRYQADYLEEEVVIPSTGEKTVTVRFFAGAKEVDLIERYESAYDIKLFDRAIDWGWFIFLTKPIFYLLDFLNGLFGSFAVSILVLTVIVKGLFLPLANKSYVSMSKMKAVQPKMKALQQRYKDDKPRLQQEMMELYKKEKINPLSGCLPMLAQIPVFFALYKVLFVTIEMRHEPGFFWIKDLSVADPVLITNLFGLIPWEPTGFLAVGIWPVIMGFAMFFQMRLNPAAGDPIQQRVMMAMPFVFVFIMAAFPAGLVIYWTWNTLLSAAQQWMIMRRHGVANPAS</sequence>
<dbReference type="InterPro" id="IPR028055">
    <property type="entry name" value="YidC/Oxa/ALB_C"/>
</dbReference>
<keyword evidence="4 13" id="KW-0813">Transport</keyword>